<comment type="caution">
    <text evidence="2">The sequence shown here is derived from an EMBL/GenBank/DDBJ whole genome shotgun (WGS) entry which is preliminary data.</text>
</comment>
<dbReference type="RefSeq" id="WP_188611110.1">
    <property type="nucleotide sequence ID" value="NZ_BMGG01000007.1"/>
</dbReference>
<sequence>MSGDPADLSLLRDIAVPAPVAYWPPAPGWWILAAALTAVLLIGLAAALARYRRDAYRRQALAELDAIGPVTTPAAAQRLSAVLKRAALVAYPRQAVASLTGSAWLGFLDRTGGTDAFSRGAGRQLTAAALGAGAPADGTALARAARQWLARHRPAEGGEGC</sequence>
<reference evidence="2" key="1">
    <citation type="journal article" date="2014" name="Int. J. Syst. Evol. Microbiol.">
        <title>Complete genome sequence of Corynebacterium casei LMG S-19264T (=DSM 44701T), isolated from a smear-ripened cheese.</title>
        <authorList>
            <consortium name="US DOE Joint Genome Institute (JGI-PGF)"/>
            <person name="Walter F."/>
            <person name="Albersmeier A."/>
            <person name="Kalinowski J."/>
            <person name="Ruckert C."/>
        </authorList>
    </citation>
    <scope>NUCLEOTIDE SEQUENCE</scope>
    <source>
        <strain evidence="2">CGMCC 1.12919</strain>
    </source>
</reference>
<evidence type="ECO:0000313" key="2">
    <source>
        <dbReference type="EMBL" id="GGC79412.1"/>
    </source>
</evidence>
<evidence type="ECO:0008006" key="4">
    <source>
        <dbReference type="Google" id="ProtNLM"/>
    </source>
</evidence>
<evidence type="ECO:0000313" key="3">
    <source>
        <dbReference type="Proteomes" id="UP000637002"/>
    </source>
</evidence>
<proteinExistence type="predicted"/>
<keyword evidence="1" id="KW-0472">Membrane</keyword>
<name>A0A916XL82_9HYPH</name>
<dbReference type="Proteomes" id="UP000637002">
    <property type="component" value="Unassembled WGS sequence"/>
</dbReference>
<reference evidence="2" key="2">
    <citation type="submission" date="2020-09" db="EMBL/GenBank/DDBJ databases">
        <authorList>
            <person name="Sun Q."/>
            <person name="Zhou Y."/>
        </authorList>
    </citation>
    <scope>NUCLEOTIDE SEQUENCE</scope>
    <source>
        <strain evidence="2">CGMCC 1.12919</strain>
    </source>
</reference>
<organism evidence="2 3">
    <name type="scientific">Chelatococcus reniformis</name>
    <dbReference type="NCBI Taxonomy" id="1494448"/>
    <lineage>
        <taxon>Bacteria</taxon>
        <taxon>Pseudomonadati</taxon>
        <taxon>Pseudomonadota</taxon>
        <taxon>Alphaproteobacteria</taxon>
        <taxon>Hyphomicrobiales</taxon>
        <taxon>Chelatococcaceae</taxon>
        <taxon>Chelatococcus</taxon>
    </lineage>
</organism>
<feature type="transmembrane region" description="Helical" evidence="1">
    <location>
        <begin position="29"/>
        <end position="49"/>
    </location>
</feature>
<dbReference type="InterPro" id="IPR025489">
    <property type="entry name" value="DUF4381"/>
</dbReference>
<keyword evidence="1" id="KW-0812">Transmembrane</keyword>
<protein>
    <recommendedName>
        <fullName evidence="4">DUF4381 domain-containing protein</fullName>
    </recommendedName>
</protein>
<keyword evidence="1" id="KW-1133">Transmembrane helix</keyword>
<dbReference type="EMBL" id="BMGG01000007">
    <property type="protein sequence ID" value="GGC79412.1"/>
    <property type="molecule type" value="Genomic_DNA"/>
</dbReference>
<evidence type="ECO:0000256" key="1">
    <source>
        <dbReference type="SAM" id="Phobius"/>
    </source>
</evidence>
<dbReference type="Pfam" id="PF14316">
    <property type="entry name" value="DUF4381"/>
    <property type="match status" value="1"/>
</dbReference>
<gene>
    <name evidence="2" type="ORF">GCM10010994_41860</name>
</gene>
<keyword evidence="3" id="KW-1185">Reference proteome</keyword>
<dbReference type="AlphaFoldDB" id="A0A916XL82"/>
<accession>A0A916XL82</accession>